<evidence type="ECO:0000313" key="2">
    <source>
        <dbReference type="Proteomes" id="UP000324222"/>
    </source>
</evidence>
<protein>
    <submittedName>
        <fullName evidence="1">Uncharacterized protein</fullName>
    </submittedName>
</protein>
<sequence length="59" mass="6233">MSKSYIGLVNIHVSDFSFDVSAFGVRLSAVQPCCQPVLSAQPAGPVRLVLPIPPLPPTD</sequence>
<dbReference type="EMBL" id="VSRR010021565">
    <property type="protein sequence ID" value="MPC64030.1"/>
    <property type="molecule type" value="Genomic_DNA"/>
</dbReference>
<proteinExistence type="predicted"/>
<dbReference type="AlphaFoldDB" id="A0A5B7GVE1"/>
<keyword evidence="2" id="KW-1185">Reference proteome</keyword>
<gene>
    <name evidence="1" type="ORF">E2C01_058140</name>
</gene>
<reference evidence="1 2" key="1">
    <citation type="submission" date="2019-05" db="EMBL/GenBank/DDBJ databases">
        <title>Another draft genome of Portunus trituberculatus and its Hox gene families provides insights of decapod evolution.</title>
        <authorList>
            <person name="Jeong J.-H."/>
            <person name="Song I."/>
            <person name="Kim S."/>
            <person name="Choi T."/>
            <person name="Kim D."/>
            <person name="Ryu S."/>
            <person name="Kim W."/>
        </authorList>
    </citation>
    <scope>NUCLEOTIDE SEQUENCE [LARGE SCALE GENOMIC DNA]</scope>
    <source>
        <tissue evidence="1">Muscle</tissue>
    </source>
</reference>
<organism evidence="1 2">
    <name type="scientific">Portunus trituberculatus</name>
    <name type="common">Swimming crab</name>
    <name type="synonym">Neptunus trituberculatus</name>
    <dbReference type="NCBI Taxonomy" id="210409"/>
    <lineage>
        <taxon>Eukaryota</taxon>
        <taxon>Metazoa</taxon>
        <taxon>Ecdysozoa</taxon>
        <taxon>Arthropoda</taxon>
        <taxon>Crustacea</taxon>
        <taxon>Multicrustacea</taxon>
        <taxon>Malacostraca</taxon>
        <taxon>Eumalacostraca</taxon>
        <taxon>Eucarida</taxon>
        <taxon>Decapoda</taxon>
        <taxon>Pleocyemata</taxon>
        <taxon>Brachyura</taxon>
        <taxon>Eubrachyura</taxon>
        <taxon>Portunoidea</taxon>
        <taxon>Portunidae</taxon>
        <taxon>Portuninae</taxon>
        <taxon>Portunus</taxon>
    </lineage>
</organism>
<dbReference type="Proteomes" id="UP000324222">
    <property type="component" value="Unassembled WGS sequence"/>
</dbReference>
<accession>A0A5B7GVE1</accession>
<comment type="caution">
    <text evidence="1">The sequence shown here is derived from an EMBL/GenBank/DDBJ whole genome shotgun (WGS) entry which is preliminary data.</text>
</comment>
<name>A0A5B7GVE1_PORTR</name>
<evidence type="ECO:0000313" key="1">
    <source>
        <dbReference type="EMBL" id="MPC64030.1"/>
    </source>
</evidence>